<dbReference type="PANTHER" id="PTHR13937:SF0">
    <property type="entry name" value="EUKARYOTIC TRANSLATION INITIATION FACTOR 3 SUBUNIT C-RELATED"/>
    <property type="match status" value="1"/>
</dbReference>
<name>A0A7D9J3R9_PARCT</name>
<keyword evidence="1" id="KW-0963">Cytoplasm</keyword>
<dbReference type="GO" id="GO:0031369">
    <property type="term" value="F:translation initiation factor binding"/>
    <property type="evidence" value="ECO:0007669"/>
    <property type="project" value="InterPro"/>
</dbReference>
<sequence length="253" mass="28859">MDRWRDSDSDDYDSDYIAESSSGSDSELDIPQGGKVTASMFLKRDKNEDEEKIKEKKLNKKKQAKQKMKEDVEEEDEGAGWEEVKSSHSTEKTRVVFPKDTEINIPVILKKLHEILGARGKKGTDRTDQIEYLKDLRKISEKHNLGPAMSVKIMFNIIASIFDYNPNVATCMKPEMWKSCLDYVDELLTILNDNPTMTVGENIAEDAENLENAEGEGGYRIRGCILITIERADDEFTKMLQGCDCHSTEYVDR</sequence>
<feature type="compositionally biased region" description="Basic residues" evidence="4">
    <location>
        <begin position="57"/>
        <end position="66"/>
    </location>
</feature>
<protein>
    <submittedName>
        <fullName evidence="5">Eukaryotic translation initiation factor 3 subunit C-like</fullName>
    </submittedName>
</protein>
<dbReference type="AlphaFoldDB" id="A0A7D9J3R9"/>
<dbReference type="GO" id="GO:0005852">
    <property type="term" value="C:eukaryotic translation initiation factor 3 complex"/>
    <property type="evidence" value="ECO:0007669"/>
    <property type="project" value="InterPro"/>
</dbReference>
<keyword evidence="2 5" id="KW-0396">Initiation factor</keyword>
<feature type="compositionally biased region" description="Acidic residues" evidence="4">
    <location>
        <begin position="71"/>
        <end position="80"/>
    </location>
</feature>
<dbReference type="EMBL" id="CACRXK020011331">
    <property type="protein sequence ID" value="CAB4021239.1"/>
    <property type="molecule type" value="Genomic_DNA"/>
</dbReference>
<dbReference type="PANTHER" id="PTHR13937">
    <property type="entry name" value="EUKARYOTIC TRANSLATION INITATION FACTOR 3, SUBUNIT 8 EIF3S8 -RELATED"/>
    <property type="match status" value="1"/>
</dbReference>
<evidence type="ECO:0000256" key="2">
    <source>
        <dbReference type="ARBA" id="ARBA00022540"/>
    </source>
</evidence>
<gene>
    <name evidence="5" type="ORF">PACLA_8A074531</name>
</gene>
<dbReference type="OrthoDB" id="6019072at2759"/>
<evidence type="ECO:0000313" key="6">
    <source>
        <dbReference type="Proteomes" id="UP001152795"/>
    </source>
</evidence>
<organism evidence="5 6">
    <name type="scientific">Paramuricea clavata</name>
    <name type="common">Red gorgonian</name>
    <name type="synonym">Violescent sea-whip</name>
    <dbReference type="NCBI Taxonomy" id="317549"/>
    <lineage>
        <taxon>Eukaryota</taxon>
        <taxon>Metazoa</taxon>
        <taxon>Cnidaria</taxon>
        <taxon>Anthozoa</taxon>
        <taxon>Octocorallia</taxon>
        <taxon>Malacalcyonacea</taxon>
        <taxon>Plexauridae</taxon>
        <taxon>Paramuricea</taxon>
    </lineage>
</organism>
<feature type="compositionally biased region" description="Basic and acidic residues" evidence="4">
    <location>
        <begin position="42"/>
        <end position="56"/>
    </location>
</feature>
<keyword evidence="6" id="KW-1185">Reference proteome</keyword>
<proteinExistence type="predicted"/>
<evidence type="ECO:0000256" key="4">
    <source>
        <dbReference type="SAM" id="MobiDB-lite"/>
    </source>
</evidence>
<feature type="region of interest" description="Disordered" evidence="4">
    <location>
        <begin position="1"/>
        <end position="85"/>
    </location>
</feature>
<dbReference type="GO" id="GO:0003723">
    <property type="term" value="F:RNA binding"/>
    <property type="evidence" value="ECO:0007669"/>
    <property type="project" value="InterPro"/>
</dbReference>
<dbReference type="Proteomes" id="UP001152795">
    <property type="component" value="Unassembled WGS sequence"/>
</dbReference>
<dbReference type="GO" id="GO:0003743">
    <property type="term" value="F:translation initiation factor activity"/>
    <property type="evidence" value="ECO:0007669"/>
    <property type="project" value="UniProtKB-KW"/>
</dbReference>
<dbReference type="InterPro" id="IPR027516">
    <property type="entry name" value="EIF3C"/>
</dbReference>
<evidence type="ECO:0000256" key="1">
    <source>
        <dbReference type="ARBA" id="ARBA00022490"/>
    </source>
</evidence>
<dbReference type="Pfam" id="PF05470">
    <property type="entry name" value="eIF-3c_N"/>
    <property type="match status" value="1"/>
</dbReference>
<reference evidence="5" key="1">
    <citation type="submission" date="2020-04" db="EMBL/GenBank/DDBJ databases">
        <authorList>
            <person name="Alioto T."/>
            <person name="Alioto T."/>
            <person name="Gomez Garrido J."/>
        </authorList>
    </citation>
    <scope>NUCLEOTIDE SEQUENCE</scope>
    <source>
        <strain evidence="5">A484AB</strain>
    </source>
</reference>
<evidence type="ECO:0000313" key="5">
    <source>
        <dbReference type="EMBL" id="CAB4021239.1"/>
    </source>
</evidence>
<accession>A0A7D9J3R9</accession>
<evidence type="ECO:0000256" key="3">
    <source>
        <dbReference type="ARBA" id="ARBA00022917"/>
    </source>
</evidence>
<dbReference type="InterPro" id="IPR008905">
    <property type="entry name" value="EIF3C_N_dom"/>
</dbReference>
<comment type="caution">
    <text evidence="5">The sequence shown here is derived from an EMBL/GenBank/DDBJ whole genome shotgun (WGS) entry which is preliminary data.</text>
</comment>
<keyword evidence="3" id="KW-0648">Protein biosynthesis</keyword>